<gene>
    <name evidence="2" type="ORF">CSSPJE1EN1_LOCUS2196</name>
</gene>
<dbReference type="EMBL" id="OZ020105">
    <property type="protein sequence ID" value="CAK9256718.1"/>
    <property type="molecule type" value="Genomic_DNA"/>
</dbReference>
<reference evidence="2" key="1">
    <citation type="submission" date="2024-02" db="EMBL/GenBank/DDBJ databases">
        <authorList>
            <consortium name="ELIXIR-Norway"/>
            <consortium name="Elixir Norway"/>
        </authorList>
    </citation>
    <scope>NUCLEOTIDE SEQUENCE</scope>
</reference>
<name>A0ABP0VQK5_9BRYO</name>
<feature type="region of interest" description="Disordered" evidence="1">
    <location>
        <begin position="1"/>
        <end position="47"/>
    </location>
</feature>
<feature type="region of interest" description="Disordered" evidence="1">
    <location>
        <begin position="67"/>
        <end position="99"/>
    </location>
</feature>
<evidence type="ECO:0000313" key="2">
    <source>
        <dbReference type="EMBL" id="CAK9256718.1"/>
    </source>
</evidence>
<feature type="compositionally biased region" description="Pro residues" evidence="1">
    <location>
        <begin position="19"/>
        <end position="29"/>
    </location>
</feature>
<keyword evidence="3" id="KW-1185">Reference proteome</keyword>
<evidence type="ECO:0000256" key="1">
    <source>
        <dbReference type="SAM" id="MobiDB-lite"/>
    </source>
</evidence>
<feature type="compositionally biased region" description="Polar residues" evidence="1">
    <location>
        <begin position="87"/>
        <end position="99"/>
    </location>
</feature>
<evidence type="ECO:0000313" key="3">
    <source>
        <dbReference type="Proteomes" id="UP001497444"/>
    </source>
</evidence>
<organism evidence="2 3">
    <name type="scientific">Sphagnum jensenii</name>
    <dbReference type="NCBI Taxonomy" id="128206"/>
    <lineage>
        <taxon>Eukaryota</taxon>
        <taxon>Viridiplantae</taxon>
        <taxon>Streptophyta</taxon>
        <taxon>Embryophyta</taxon>
        <taxon>Bryophyta</taxon>
        <taxon>Sphagnophytina</taxon>
        <taxon>Sphagnopsida</taxon>
        <taxon>Sphagnales</taxon>
        <taxon>Sphagnaceae</taxon>
        <taxon>Sphagnum</taxon>
    </lineage>
</organism>
<dbReference type="Proteomes" id="UP001497444">
    <property type="component" value="Chromosome 10"/>
</dbReference>
<feature type="compositionally biased region" description="Basic and acidic residues" evidence="1">
    <location>
        <begin position="33"/>
        <end position="46"/>
    </location>
</feature>
<accession>A0ABP0VQK5</accession>
<protein>
    <submittedName>
        <fullName evidence="2">Uncharacterized protein</fullName>
    </submittedName>
</protein>
<sequence>MAATSRSGRPMGVSHGRSPPGPHLRPVLPPQGRRTDHPKRQARKEASAVWQGELCRVRPNVARRGRVVRAHTRQATEQTAARRPAQYTATRQPANRPQLQKRLNYTHRQQHPEGHRAGHGRLSRRVLQVLRRRSVGHRDEHFLAGVQPLHQRVGTGRLAGGHRPVV</sequence>
<proteinExistence type="predicted"/>